<name>J5RBB3_TRIAS</name>
<dbReference type="GO" id="GO:0016020">
    <property type="term" value="C:membrane"/>
    <property type="evidence" value="ECO:0007669"/>
    <property type="project" value="UniProtKB-SubCell"/>
</dbReference>
<evidence type="ECO:0000256" key="8">
    <source>
        <dbReference type="SAM" id="Phobius"/>
    </source>
</evidence>
<feature type="transmembrane region" description="Helical" evidence="8">
    <location>
        <begin position="67"/>
        <end position="84"/>
    </location>
</feature>
<sequence>MSEVLHHIVLKSRDISSNVINGDNPVKFDPSNPITLFIVQLFIIITFTQGLGWCFKWIQQPKVIAEVIGGILLGPTAFGRIPGFTENIFPKQSVSYLNLVSTVGLVLFLFVVGLEVDPAVMKRNGRNSALISIAGMIIPFGLGAAVAVPIYHNFTDQSNEFGHFVLFICVSMSITAFPVLCRILTATKLLDTQVGVIVLAAGVGNDVVGWVLLALTLALTTAGSGVNAVYILLCAVGWSIILLWPIRKAYYWLVRRSGSLENGPTPMIMTITLLIVFASAFVTSIIGVHPIFGGFLAGLIIPHEGGFAIAITERIDDLVTMLFLPIYFVLSGLNTNLAALDTGKIWGYIILLTVIGFVGKFFGCAGVAKLCGYTWRESGAIGMLMSCKGLVELIVLNVGLQVGIINQELFSMLVLVAVFLTVITTPGTLAIYPKRYHERLSAKPKNNAQGGPNGDRARNQASRNAFLRSSGGAAGGREYTSRLLVVLQRIEHLAATMFITQMLEPVTNTMNPGVTAKIAAPPAKSESQESDITEGKGQLSRTNSNGDASLPPPPPMAVADAREAVHIDALKLIELTGRTFSVMQSAEKDQLLLSDDALQLFRQFGRLRGIDVEPHISVIGQEGYSNAVADYTEELGSELVIIPWTVPNVSNNALVNTAADGASIASPSSAAPPTPFDGIFAADGSPMYTHFIRNVFTRCHADVAVFIDRGFGGVAATFTPGFGQHIFFPFFGGPDDRLALRLVIQFCHHANVTATIVRVHHGDLDESDAETVDMKDKNISEEVKAHQAALLSNQLTVGGAKLDEQSRTVSGTADNIAWEYYTTTDGAIADDALPRINFVERSSSHPLREAVRTAETDLAMSKDQPMWRPLLVVVGRGRRRAMLSHERELSEILAERGQNPTVGAELRKTVGDPATALILASGKTHQASYLVCEAGQ</sequence>
<dbReference type="InterPro" id="IPR038770">
    <property type="entry name" value="Na+/solute_symporter_sf"/>
</dbReference>
<feature type="transmembrane region" description="Helical" evidence="8">
    <location>
        <begin position="196"/>
        <end position="222"/>
    </location>
</feature>
<feature type="transmembrane region" description="Helical" evidence="8">
    <location>
        <begin position="267"/>
        <end position="286"/>
    </location>
</feature>
<dbReference type="PANTHER" id="PTHR32468:SF0">
    <property type="entry name" value="K(+)_H(+) ANTIPORTER 1"/>
    <property type="match status" value="1"/>
</dbReference>
<evidence type="ECO:0000313" key="10">
    <source>
        <dbReference type="EMBL" id="EJT51708.1"/>
    </source>
</evidence>
<comment type="subcellular location">
    <subcellularLocation>
        <location evidence="1">Membrane</location>
        <topology evidence="1">Multi-pass membrane protein</topology>
    </subcellularLocation>
</comment>
<feature type="transmembrane region" description="Helical" evidence="8">
    <location>
        <begin position="34"/>
        <end position="55"/>
    </location>
</feature>
<dbReference type="EMBL" id="ALBS01000048">
    <property type="protein sequence ID" value="EJT51708.1"/>
    <property type="molecule type" value="Genomic_DNA"/>
</dbReference>
<feature type="transmembrane region" description="Helical" evidence="8">
    <location>
        <begin position="128"/>
        <end position="152"/>
    </location>
</feature>
<reference evidence="10 11" key="1">
    <citation type="journal article" date="2012" name="Eukaryot. Cell">
        <title>Draft genome sequence of CBS 2479, the standard type strain of Trichosporon asahii.</title>
        <authorList>
            <person name="Yang R.Y."/>
            <person name="Li H.T."/>
            <person name="Zhu H."/>
            <person name="Zhou G.P."/>
            <person name="Wang M."/>
            <person name="Wang L."/>
        </authorList>
    </citation>
    <scope>NUCLEOTIDE SEQUENCE [LARGE SCALE GENOMIC DNA]</scope>
    <source>
        <strain evidence="11">ATCC 90039 / CBS 2479 / JCM 2466 / KCTC 7840 / NCYC 2677 / UAMH 7654</strain>
    </source>
</reference>
<feature type="region of interest" description="Disordered" evidence="7">
    <location>
        <begin position="520"/>
        <end position="556"/>
    </location>
</feature>
<evidence type="ECO:0000256" key="4">
    <source>
        <dbReference type="ARBA" id="ARBA00022989"/>
    </source>
</evidence>
<dbReference type="InterPro" id="IPR050794">
    <property type="entry name" value="CPA2_transporter"/>
</dbReference>
<feature type="transmembrane region" description="Helical" evidence="8">
    <location>
        <begin position="164"/>
        <end position="184"/>
    </location>
</feature>
<feature type="transmembrane region" description="Helical" evidence="8">
    <location>
        <begin position="228"/>
        <end position="246"/>
    </location>
</feature>
<dbReference type="GO" id="GO:1902600">
    <property type="term" value="P:proton transmembrane transport"/>
    <property type="evidence" value="ECO:0007669"/>
    <property type="project" value="InterPro"/>
</dbReference>
<dbReference type="Gene3D" id="1.20.1530.20">
    <property type="match status" value="1"/>
</dbReference>
<feature type="transmembrane region" description="Helical" evidence="8">
    <location>
        <begin position="96"/>
        <end position="116"/>
    </location>
</feature>
<evidence type="ECO:0000256" key="6">
    <source>
        <dbReference type="ARBA" id="ARBA00023136"/>
    </source>
</evidence>
<organism evidence="10 11">
    <name type="scientific">Trichosporon asahii var. asahii (strain ATCC 90039 / CBS 2479 / JCM 2466 / KCTC 7840 / NBRC 103889/ NCYC 2677 / UAMH 7654)</name>
    <name type="common">Yeast</name>
    <dbReference type="NCBI Taxonomy" id="1186058"/>
    <lineage>
        <taxon>Eukaryota</taxon>
        <taxon>Fungi</taxon>
        <taxon>Dikarya</taxon>
        <taxon>Basidiomycota</taxon>
        <taxon>Agaricomycotina</taxon>
        <taxon>Tremellomycetes</taxon>
        <taxon>Trichosporonales</taxon>
        <taxon>Trichosporonaceae</taxon>
        <taxon>Trichosporon</taxon>
    </lineage>
</organism>
<evidence type="ECO:0000313" key="11">
    <source>
        <dbReference type="Proteomes" id="UP000002748"/>
    </source>
</evidence>
<evidence type="ECO:0000256" key="1">
    <source>
        <dbReference type="ARBA" id="ARBA00004141"/>
    </source>
</evidence>
<comment type="caution">
    <text evidence="10">The sequence shown here is derived from an EMBL/GenBank/DDBJ whole genome shotgun (WGS) entry which is preliminary data.</text>
</comment>
<feature type="transmembrane region" description="Helical" evidence="8">
    <location>
        <begin position="292"/>
        <end position="311"/>
    </location>
</feature>
<evidence type="ECO:0000256" key="3">
    <source>
        <dbReference type="ARBA" id="ARBA00022692"/>
    </source>
</evidence>
<evidence type="ECO:0000259" key="9">
    <source>
        <dbReference type="Pfam" id="PF00999"/>
    </source>
</evidence>
<dbReference type="InterPro" id="IPR006153">
    <property type="entry name" value="Cation/H_exchanger_TM"/>
</dbReference>
<evidence type="ECO:0000256" key="5">
    <source>
        <dbReference type="ARBA" id="ARBA00023065"/>
    </source>
</evidence>
<dbReference type="GeneID" id="25990632"/>
<feature type="transmembrane region" description="Helical" evidence="8">
    <location>
        <begin position="410"/>
        <end position="432"/>
    </location>
</feature>
<proteinExistence type="predicted"/>
<dbReference type="KEGG" id="tasa:A1Q1_07120"/>
<feature type="transmembrane region" description="Helical" evidence="8">
    <location>
        <begin position="318"/>
        <end position="339"/>
    </location>
</feature>
<protein>
    <submittedName>
        <fullName evidence="10">Potassium:hydrogen antiporter</fullName>
    </submittedName>
</protein>
<dbReference type="GO" id="GO:0015297">
    <property type="term" value="F:antiporter activity"/>
    <property type="evidence" value="ECO:0007669"/>
    <property type="project" value="InterPro"/>
</dbReference>
<evidence type="ECO:0000256" key="7">
    <source>
        <dbReference type="SAM" id="MobiDB-lite"/>
    </source>
</evidence>
<dbReference type="AlphaFoldDB" id="J5RBB3"/>
<dbReference type="RefSeq" id="XP_014182844.1">
    <property type="nucleotide sequence ID" value="XM_014327369.1"/>
</dbReference>
<dbReference type="HOGENOM" id="CLU_005126_10_1_1"/>
<gene>
    <name evidence="10" type="ORF">A1Q1_07120</name>
</gene>
<keyword evidence="6 8" id="KW-0472">Membrane</keyword>
<dbReference type="Pfam" id="PF00999">
    <property type="entry name" value="Na_H_Exchanger"/>
    <property type="match status" value="1"/>
</dbReference>
<dbReference type="OrthoDB" id="2687058at2759"/>
<evidence type="ECO:0000256" key="2">
    <source>
        <dbReference type="ARBA" id="ARBA00022448"/>
    </source>
</evidence>
<keyword evidence="3 8" id="KW-0812">Transmembrane</keyword>
<accession>J5RBB3</accession>
<keyword evidence="4 8" id="KW-1133">Transmembrane helix</keyword>
<keyword evidence="2" id="KW-0813">Transport</keyword>
<feature type="domain" description="Cation/H+ exchanger transmembrane" evidence="9">
    <location>
        <begin position="47"/>
        <end position="427"/>
    </location>
</feature>
<dbReference type="VEuPathDB" id="FungiDB:A1Q1_07120"/>
<keyword evidence="5" id="KW-0406">Ion transport</keyword>
<dbReference type="PANTHER" id="PTHR32468">
    <property type="entry name" value="CATION/H + ANTIPORTER"/>
    <property type="match status" value="1"/>
</dbReference>
<dbReference type="Proteomes" id="UP000002748">
    <property type="component" value="Unassembled WGS sequence"/>
</dbReference>
<feature type="transmembrane region" description="Helical" evidence="8">
    <location>
        <begin position="345"/>
        <end position="368"/>
    </location>
</feature>